<keyword evidence="2" id="KW-1185">Reference proteome</keyword>
<name>A0A7X5UNU7_9PSEU</name>
<dbReference type="EMBL" id="JAAOYM010000001">
    <property type="protein sequence ID" value="NIJ11466.1"/>
    <property type="molecule type" value="Genomic_DNA"/>
</dbReference>
<organism evidence="1 2">
    <name type="scientific">Saccharomonospora amisosensis</name>
    <dbReference type="NCBI Taxonomy" id="1128677"/>
    <lineage>
        <taxon>Bacteria</taxon>
        <taxon>Bacillati</taxon>
        <taxon>Actinomycetota</taxon>
        <taxon>Actinomycetes</taxon>
        <taxon>Pseudonocardiales</taxon>
        <taxon>Pseudonocardiaceae</taxon>
        <taxon>Saccharomonospora</taxon>
    </lineage>
</organism>
<dbReference type="RefSeq" id="WP_167168819.1">
    <property type="nucleotide sequence ID" value="NZ_JAAOYM010000001.1"/>
</dbReference>
<gene>
    <name evidence="1" type="ORF">FHU38_001810</name>
</gene>
<protein>
    <submittedName>
        <fullName evidence="1">Uncharacterized protein</fullName>
    </submittedName>
</protein>
<evidence type="ECO:0000313" key="1">
    <source>
        <dbReference type="EMBL" id="NIJ11466.1"/>
    </source>
</evidence>
<sequence>MRSSVNITNYSGAAGPAVLGAHLGRVTRAADRVGQHVVAVSAGPWAEDTVDALGIAATALGGQP</sequence>
<dbReference type="AlphaFoldDB" id="A0A7X5UNU7"/>
<dbReference type="Proteomes" id="UP000545493">
    <property type="component" value="Unassembled WGS sequence"/>
</dbReference>
<evidence type="ECO:0000313" key="2">
    <source>
        <dbReference type="Proteomes" id="UP000545493"/>
    </source>
</evidence>
<reference evidence="1 2" key="1">
    <citation type="submission" date="2020-03" db="EMBL/GenBank/DDBJ databases">
        <title>Sequencing the genomes of 1000 actinobacteria strains.</title>
        <authorList>
            <person name="Klenk H.-P."/>
        </authorList>
    </citation>
    <scope>NUCLEOTIDE SEQUENCE [LARGE SCALE GENOMIC DNA]</scope>
    <source>
        <strain evidence="1 2">DSM 45685</strain>
    </source>
</reference>
<comment type="caution">
    <text evidence="1">The sequence shown here is derived from an EMBL/GenBank/DDBJ whole genome shotgun (WGS) entry which is preliminary data.</text>
</comment>
<accession>A0A7X5UNU7</accession>
<proteinExistence type="predicted"/>